<feature type="compositionally biased region" description="Basic and acidic residues" evidence="1">
    <location>
        <begin position="63"/>
        <end position="76"/>
    </location>
</feature>
<proteinExistence type="predicted"/>
<dbReference type="EMBL" id="HBJA01105037">
    <property type="protein sequence ID" value="CAE0824999.1"/>
    <property type="molecule type" value="Transcribed_RNA"/>
</dbReference>
<sequence>MQPQGRRNGDGARDQRRVWGVVDLSSNPGNPGYLSPRNETPGSTNGPPEVHRVTKSPDGSPEVMDRPVSEQPKATEHPPPGRYRDFTASRRSRQPSLAG</sequence>
<reference evidence="2" key="1">
    <citation type="submission" date="2021-01" db="EMBL/GenBank/DDBJ databases">
        <authorList>
            <person name="Corre E."/>
            <person name="Pelletier E."/>
            <person name="Niang G."/>
            <person name="Scheremetjew M."/>
            <person name="Finn R."/>
            <person name="Kale V."/>
            <person name="Holt S."/>
            <person name="Cochrane G."/>
            <person name="Meng A."/>
            <person name="Brown T."/>
            <person name="Cohen L."/>
        </authorList>
    </citation>
    <scope>NUCLEOTIDE SEQUENCE</scope>
    <source>
        <strain evidence="2">CCMP1594</strain>
    </source>
</reference>
<evidence type="ECO:0000313" key="2">
    <source>
        <dbReference type="EMBL" id="CAE0824999.1"/>
    </source>
</evidence>
<gene>
    <name evidence="2" type="ORF">EGYM00163_LOCUS36242</name>
</gene>
<feature type="compositionally biased region" description="Polar residues" evidence="1">
    <location>
        <begin position="37"/>
        <end position="46"/>
    </location>
</feature>
<feature type="compositionally biased region" description="Basic and acidic residues" evidence="1">
    <location>
        <begin position="7"/>
        <end position="17"/>
    </location>
</feature>
<feature type="region of interest" description="Disordered" evidence="1">
    <location>
        <begin position="1"/>
        <end position="99"/>
    </location>
</feature>
<accession>A0A7S4G4L7</accession>
<organism evidence="2">
    <name type="scientific">Eutreptiella gymnastica</name>
    <dbReference type="NCBI Taxonomy" id="73025"/>
    <lineage>
        <taxon>Eukaryota</taxon>
        <taxon>Discoba</taxon>
        <taxon>Euglenozoa</taxon>
        <taxon>Euglenida</taxon>
        <taxon>Spirocuta</taxon>
        <taxon>Euglenophyceae</taxon>
        <taxon>Eutreptiales</taxon>
        <taxon>Eutreptiaceae</taxon>
        <taxon>Eutreptiella</taxon>
    </lineage>
</organism>
<dbReference type="AlphaFoldDB" id="A0A7S4G4L7"/>
<evidence type="ECO:0000256" key="1">
    <source>
        <dbReference type="SAM" id="MobiDB-lite"/>
    </source>
</evidence>
<protein>
    <submittedName>
        <fullName evidence="2">Uncharacterized protein</fullName>
    </submittedName>
</protein>
<name>A0A7S4G4L7_9EUGL</name>